<dbReference type="GO" id="GO:0000155">
    <property type="term" value="F:phosphorelay sensor kinase activity"/>
    <property type="evidence" value="ECO:0007669"/>
    <property type="project" value="InterPro"/>
</dbReference>
<dbReference type="EC" id="2.7.13.3" evidence="2"/>
<dbReference type="SMART" id="SM00387">
    <property type="entry name" value="HATPase_c"/>
    <property type="match status" value="1"/>
</dbReference>
<evidence type="ECO:0000313" key="9">
    <source>
        <dbReference type="Proteomes" id="UP000218238"/>
    </source>
</evidence>
<comment type="catalytic activity">
    <reaction evidence="1">
        <text>ATP + protein L-histidine = ADP + protein N-phospho-L-histidine.</text>
        <dbReference type="EC" id="2.7.13.3"/>
    </reaction>
</comment>
<feature type="coiled-coil region" evidence="6">
    <location>
        <begin position="10"/>
        <end position="54"/>
    </location>
</feature>
<dbReference type="PROSITE" id="PS50109">
    <property type="entry name" value="HIS_KIN"/>
    <property type="match status" value="1"/>
</dbReference>
<dbReference type="AlphaFoldDB" id="A0A2A2TMV5"/>
<feature type="domain" description="Histidine kinase" evidence="7">
    <location>
        <begin position="272"/>
        <end position="529"/>
    </location>
</feature>
<evidence type="ECO:0000256" key="1">
    <source>
        <dbReference type="ARBA" id="ARBA00000085"/>
    </source>
</evidence>
<protein>
    <recommendedName>
        <fullName evidence="2">histidine kinase</fullName>
        <ecNumber evidence="2">2.7.13.3</ecNumber>
    </recommendedName>
</protein>
<dbReference type="Gene3D" id="3.30.450.40">
    <property type="match status" value="1"/>
</dbReference>
<organism evidence="8 9">
    <name type="scientific">Brunnivagina elsteri CCALA 953</name>
    <dbReference type="NCBI Taxonomy" id="987040"/>
    <lineage>
        <taxon>Bacteria</taxon>
        <taxon>Bacillati</taxon>
        <taxon>Cyanobacteriota</taxon>
        <taxon>Cyanophyceae</taxon>
        <taxon>Nostocales</taxon>
        <taxon>Calotrichaceae</taxon>
        <taxon>Brunnivagina</taxon>
    </lineage>
</organism>
<dbReference type="InterPro" id="IPR003018">
    <property type="entry name" value="GAF"/>
</dbReference>
<evidence type="ECO:0000256" key="5">
    <source>
        <dbReference type="ARBA" id="ARBA00023012"/>
    </source>
</evidence>
<dbReference type="SMART" id="SM00065">
    <property type="entry name" value="GAF"/>
    <property type="match status" value="1"/>
</dbReference>
<dbReference type="EMBL" id="NTFS01000037">
    <property type="protein sequence ID" value="PAX59747.1"/>
    <property type="molecule type" value="Genomic_DNA"/>
</dbReference>
<dbReference type="Gene3D" id="3.30.565.10">
    <property type="entry name" value="Histidine kinase-like ATPase, C-terminal domain"/>
    <property type="match status" value="1"/>
</dbReference>
<keyword evidence="9" id="KW-1185">Reference proteome</keyword>
<evidence type="ECO:0000313" key="8">
    <source>
        <dbReference type="EMBL" id="PAX59747.1"/>
    </source>
</evidence>
<dbReference type="InterPro" id="IPR029016">
    <property type="entry name" value="GAF-like_dom_sf"/>
</dbReference>
<dbReference type="SUPFAM" id="SSF55781">
    <property type="entry name" value="GAF domain-like"/>
    <property type="match status" value="1"/>
</dbReference>
<dbReference type="InterPro" id="IPR036890">
    <property type="entry name" value="HATPase_C_sf"/>
</dbReference>
<evidence type="ECO:0000256" key="6">
    <source>
        <dbReference type="SAM" id="Coils"/>
    </source>
</evidence>
<gene>
    <name evidence="8" type="ORF">CK510_05595</name>
</gene>
<dbReference type="PRINTS" id="PR00344">
    <property type="entry name" value="BCTRLSENSOR"/>
</dbReference>
<dbReference type="RefSeq" id="WP_095720748.1">
    <property type="nucleotide sequence ID" value="NZ_NTFS01000037.1"/>
</dbReference>
<evidence type="ECO:0000259" key="7">
    <source>
        <dbReference type="PROSITE" id="PS50109"/>
    </source>
</evidence>
<dbReference type="Pfam" id="PF01590">
    <property type="entry name" value="GAF"/>
    <property type="match status" value="1"/>
</dbReference>
<dbReference type="InterPro" id="IPR036097">
    <property type="entry name" value="HisK_dim/P_sf"/>
</dbReference>
<dbReference type="OrthoDB" id="5401154at2"/>
<dbReference type="Pfam" id="PF02518">
    <property type="entry name" value="HATPase_c"/>
    <property type="match status" value="1"/>
</dbReference>
<dbReference type="InterPro" id="IPR003661">
    <property type="entry name" value="HisK_dim/P_dom"/>
</dbReference>
<dbReference type="PANTHER" id="PTHR43065">
    <property type="entry name" value="SENSOR HISTIDINE KINASE"/>
    <property type="match status" value="1"/>
</dbReference>
<dbReference type="CDD" id="cd00082">
    <property type="entry name" value="HisKA"/>
    <property type="match status" value="1"/>
</dbReference>
<name>A0A2A2TMV5_9CYAN</name>
<keyword evidence="6" id="KW-0175">Coiled coil</keyword>
<dbReference type="Gene3D" id="1.10.287.130">
    <property type="match status" value="1"/>
</dbReference>
<dbReference type="InterPro" id="IPR004358">
    <property type="entry name" value="Sig_transdc_His_kin-like_C"/>
</dbReference>
<dbReference type="Proteomes" id="UP000218238">
    <property type="component" value="Unassembled WGS sequence"/>
</dbReference>
<sequence>MSDLEQVYCITALKKENRILRKKIESVEREQFQLEEVNQKKEALLRKVIQESQLSQLLLEQKTEELESVLFKIERREEALRLIVEGTASATGENFFRSCTRSLAQVLKVKYGFITEVDETGNKTKIIALWQGNGFAENSEFELLGTPCGEVLKSGFNLFPDSLAKKFPHASTVAILEVESYMGIAIKDKWGNNLGTMGIMDTKPLSEFSQVEESILRIFAARVSGEIERDRTQSALKKSASELELTLKELQNTQTQLLHSEKMSSLGQLVAGIAHEINNPVGFIHSNLAPARDYILDLLELIRLYQEYFPQPPQAVEEHIKIIDLNFVLEDLPKLINSMQVGTERIREIVLSLRNFSRLDEAEIKAVDIHEGIDSTLMILNHRIKGTAISPPIRVIKSYGNLPTIECYSGQLNQVFMNILANAIDELEKNIHNHPEPIINIKTTVINNQENQQNEYVQISISDNGSGMTEEIRSRIFDPFFTTKPVGKGTGMGMSICDRIIRETHQGKLYCNSQLGKGTEFMIEIPIKIAID</sequence>
<keyword evidence="4" id="KW-0808">Transferase</keyword>
<comment type="caution">
    <text evidence="8">The sequence shown here is derived from an EMBL/GenBank/DDBJ whole genome shotgun (WGS) entry which is preliminary data.</text>
</comment>
<dbReference type="SUPFAM" id="SSF47384">
    <property type="entry name" value="Homodimeric domain of signal transducing histidine kinase"/>
    <property type="match status" value="1"/>
</dbReference>
<evidence type="ECO:0000256" key="2">
    <source>
        <dbReference type="ARBA" id="ARBA00012438"/>
    </source>
</evidence>
<dbReference type="SUPFAM" id="SSF55874">
    <property type="entry name" value="ATPase domain of HSP90 chaperone/DNA topoisomerase II/histidine kinase"/>
    <property type="match status" value="1"/>
</dbReference>
<accession>A0A2A2TMV5</accession>
<dbReference type="InterPro" id="IPR005467">
    <property type="entry name" value="His_kinase_dom"/>
</dbReference>
<dbReference type="InterPro" id="IPR003594">
    <property type="entry name" value="HATPase_dom"/>
</dbReference>
<dbReference type="PANTHER" id="PTHR43065:SF50">
    <property type="entry name" value="HISTIDINE KINASE"/>
    <property type="match status" value="1"/>
</dbReference>
<proteinExistence type="predicted"/>
<evidence type="ECO:0000256" key="3">
    <source>
        <dbReference type="ARBA" id="ARBA00022553"/>
    </source>
</evidence>
<evidence type="ECO:0000256" key="4">
    <source>
        <dbReference type="ARBA" id="ARBA00022777"/>
    </source>
</evidence>
<keyword evidence="5" id="KW-0902">Two-component regulatory system</keyword>
<keyword evidence="4" id="KW-0418">Kinase</keyword>
<keyword evidence="3" id="KW-0597">Phosphoprotein</keyword>
<reference evidence="8 9" key="1">
    <citation type="submission" date="2017-08" db="EMBL/GenBank/DDBJ databases">
        <title>Draft genome sequence of filamentous cyanobacterium Calothrix elsteri CCALA 953.</title>
        <authorList>
            <person name="Gagunashvili A.N."/>
            <person name="Elster J."/>
            <person name="Andresson O.S."/>
        </authorList>
    </citation>
    <scope>NUCLEOTIDE SEQUENCE [LARGE SCALE GENOMIC DNA]</scope>
    <source>
        <strain evidence="8 9">CCALA 953</strain>
    </source>
</reference>